<accession>A0ABS9WWZ8</accession>
<name>A0ABS9WWZ8_9GAMM</name>
<protein>
    <submittedName>
        <fullName evidence="1">DUF4932 domain-containing protein</fullName>
    </submittedName>
</protein>
<dbReference type="RefSeq" id="WP_242283220.1">
    <property type="nucleotide sequence ID" value="NZ_JAKKSL010000001.1"/>
</dbReference>
<comment type="caution">
    <text evidence="1">The sequence shown here is derived from an EMBL/GenBank/DDBJ whole genome shotgun (WGS) entry which is preliminary data.</text>
</comment>
<dbReference type="EMBL" id="JAKKSL010000001">
    <property type="protein sequence ID" value="MCI2282469.1"/>
    <property type="molecule type" value="Genomic_DNA"/>
</dbReference>
<gene>
    <name evidence="1" type="ORF">L3081_02485</name>
</gene>
<evidence type="ECO:0000313" key="2">
    <source>
        <dbReference type="Proteomes" id="UP001139646"/>
    </source>
</evidence>
<sequence>MFFSQNLDFNTLPENKVVNLTYWGNNPKAEIKYKGKNLFVSGKNIAFEQVYLQFNKKVKTISFNIQTNPASYNNQYVQEHTGKVSVETPEVYELSNIILTLSDKFHQSNYKMRAIGDYYADVLTWFSPFKDHEIFMKLDDVDYYSLVENAAAYVFNADKIEQSSLYKGFRAIDEVKENISVLEDFAKKSDFKTFYKQHQGYYSRLSNVFQAGAKPKSIWRWLESHFPARYHSYKVFFSPLGAGNNSSRMFAHNDFNESIMFISAPNRYENDDVSIQALKFTRSFFTEIDHTYVNPISDKYIDDINTAFPDLKSWYKGGGYNKPYLTFNEYMTWSLVSLYAMDNYTTQEYQFIKNYTEDFMVNKRGFYRFKAFNNELIRLYKNKSTEEKITDLYPAIIRRIRKNTKNTKRKMHG</sequence>
<organism evidence="1 2">
    <name type="scientific">Colwellia maritima</name>
    <dbReference type="NCBI Taxonomy" id="2912588"/>
    <lineage>
        <taxon>Bacteria</taxon>
        <taxon>Pseudomonadati</taxon>
        <taxon>Pseudomonadota</taxon>
        <taxon>Gammaproteobacteria</taxon>
        <taxon>Alteromonadales</taxon>
        <taxon>Colwelliaceae</taxon>
        <taxon>Colwellia</taxon>
    </lineage>
</organism>
<evidence type="ECO:0000313" key="1">
    <source>
        <dbReference type="EMBL" id="MCI2282469.1"/>
    </source>
</evidence>
<proteinExistence type="predicted"/>
<reference evidence="1" key="1">
    <citation type="submission" date="2022-01" db="EMBL/GenBank/DDBJ databases">
        <title>Colwellia maritima, isolated from seawater.</title>
        <authorList>
            <person name="Kristyanto S."/>
            <person name="Jung J."/>
            <person name="Jeon C.O."/>
        </authorList>
    </citation>
    <scope>NUCLEOTIDE SEQUENCE</scope>
    <source>
        <strain evidence="1">MSW7</strain>
    </source>
</reference>
<keyword evidence="2" id="KW-1185">Reference proteome</keyword>
<dbReference type="Proteomes" id="UP001139646">
    <property type="component" value="Unassembled WGS sequence"/>
</dbReference>